<proteinExistence type="predicted"/>
<dbReference type="Pfam" id="PF11662">
    <property type="entry name" value="DUF3263"/>
    <property type="match status" value="1"/>
</dbReference>
<dbReference type="EMBL" id="JAHBOM010000010">
    <property type="protein sequence ID" value="MBU8824179.1"/>
    <property type="molecule type" value="Genomic_DNA"/>
</dbReference>
<evidence type="ECO:0000313" key="1">
    <source>
        <dbReference type="EMBL" id="MBU8824179.1"/>
    </source>
</evidence>
<sequence length="75" mass="8509">MDSLTPAECAMLDLERGWWAMQGGKESAIVERIGVSPVRYYQRLNRLVETEAALAYDPVTVNRLRRLRTKGRADG</sequence>
<gene>
    <name evidence="1" type="ORF">KL859_15040</name>
</gene>
<evidence type="ECO:0000313" key="2">
    <source>
        <dbReference type="Proteomes" id="UP000696413"/>
    </source>
</evidence>
<reference evidence="1 2" key="1">
    <citation type="submission" date="2021-05" db="EMBL/GenBank/DDBJ databases">
        <title>Draft Genome Sequences of Clinical Respiratory Isolates of Mycobacterium goodii Recovered in Ireland.</title>
        <authorList>
            <person name="Flanagan P.R."/>
            <person name="Mok S."/>
            <person name="Roycroft E."/>
            <person name="Rogers T.R."/>
            <person name="Fitzgibbon M."/>
        </authorList>
    </citation>
    <scope>NUCLEOTIDE SEQUENCE [LARGE SCALE GENOMIC DNA]</scope>
    <source>
        <strain evidence="1 2">14IE55</strain>
    </source>
</reference>
<keyword evidence="2" id="KW-1185">Reference proteome</keyword>
<protein>
    <submittedName>
        <fullName evidence="1">DUF3263 domain-containing protein</fullName>
    </submittedName>
</protein>
<organism evidence="1 2">
    <name type="scientific">Mycolicibacterium goodii</name>
    <name type="common">Mycobacterium goodii</name>
    <dbReference type="NCBI Taxonomy" id="134601"/>
    <lineage>
        <taxon>Bacteria</taxon>
        <taxon>Bacillati</taxon>
        <taxon>Actinomycetota</taxon>
        <taxon>Actinomycetes</taxon>
        <taxon>Mycobacteriales</taxon>
        <taxon>Mycobacteriaceae</taxon>
        <taxon>Mycolicibacterium</taxon>
    </lineage>
</organism>
<accession>A0ABS6HNB7</accession>
<comment type="caution">
    <text evidence="1">The sequence shown here is derived from an EMBL/GenBank/DDBJ whole genome shotgun (WGS) entry which is preliminary data.</text>
</comment>
<name>A0ABS6HNB7_MYCGD</name>
<dbReference type="Proteomes" id="UP000696413">
    <property type="component" value="Unassembled WGS sequence"/>
</dbReference>
<dbReference type="InterPro" id="IPR021678">
    <property type="entry name" value="DUF3263"/>
</dbReference>